<feature type="transmembrane region" description="Helical" evidence="1">
    <location>
        <begin position="35"/>
        <end position="54"/>
    </location>
</feature>
<evidence type="ECO:0000313" key="3">
    <source>
        <dbReference type="EMBL" id="GAX19639.1"/>
    </source>
</evidence>
<evidence type="ECO:0000313" key="4">
    <source>
        <dbReference type="Proteomes" id="UP000198406"/>
    </source>
</evidence>
<dbReference type="InterPro" id="IPR051532">
    <property type="entry name" value="Ester_Hydrolysis_Enzymes"/>
</dbReference>
<protein>
    <recommendedName>
        <fullName evidence="2">SGNH hydrolase-type esterase domain-containing protein</fullName>
    </recommendedName>
</protein>
<dbReference type="InParanoid" id="A0A1Z5K0F6"/>
<gene>
    <name evidence="3" type="ORF">FisN_19Hh220</name>
</gene>
<keyword evidence="1" id="KW-0812">Transmembrane</keyword>
<comment type="caution">
    <text evidence="3">The sequence shown here is derived from an EMBL/GenBank/DDBJ whole genome shotgun (WGS) entry which is preliminary data.</text>
</comment>
<organism evidence="3 4">
    <name type="scientific">Fistulifera solaris</name>
    <name type="common">Oleaginous diatom</name>
    <dbReference type="NCBI Taxonomy" id="1519565"/>
    <lineage>
        <taxon>Eukaryota</taxon>
        <taxon>Sar</taxon>
        <taxon>Stramenopiles</taxon>
        <taxon>Ochrophyta</taxon>
        <taxon>Bacillariophyta</taxon>
        <taxon>Bacillariophyceae</taxon>
        <taxon>Bacillariophycidae</taxon>
        <taxon>Naviculales</taxon>
        <taxon>Naviculaceae</taxon>
        <taxon>Fistulifera</taxon>
    </lineage>
</organism>
<dbReference type="Pfam" id="PF13472">
    <property type="entry name" value="Lipase_GDSL_2"/>
    <property type="match status" value="1"/>
</dbReference>
<dbReference type="Gene3D" id="3.40.50.1110">
    <property type="entry name" value="SGNH hydrolase"/>
    <property type="match status" value="1"/>
</dbReference>
<proteinExistence type="predicted"/>
<reference evidence="3 4" key="1">
    <citation type="journal article" date="2015" name="Plant Cell">
        <title>Oil accumulation by the oleaginous diatom Fistulifera solaris as revealed by the genome and transcriptome.</title>
        <authorList>
            <person name="Tanaka T."/>
            <person name="Maeda Y."/>
            <person name="Veluchamy A."/>
            <person name="Tanaka M."/>
            <person name="Abida H."/>
            <person name="Marechal E."/>
            <person name="Bowler C."/>
            <person name="Muto M."/>
            <person name="Sunaga Y."/>
            <person name="Tanaka M."/>
            <person name="Yoshino T."/>
            <person name="Taniguchi T."/>
            <person name="Fukuda Y."/>
            <person name="Nemoto M."/>
            <person name="Matsumoto M."/>
            <person name="Wong P.S."/>
            <person name="Aburatani S."/>
            <person name="Fujibuchi W."/>
        </authorList>
    </citation>
    <scope>NUCLEOTIDE SEQUENCE [LARGE SCALE GENOMIC DNA]</scope>
    <source>
        <strain evidence="3 4">JPCC DA0580</strain>
    </source>
</reference>
<keyword evidence="4" id="KW-1185">Reference proteome</keyword>
<dbReference type="InterPro" id="IPR036514">
    <property type="entry name" value="SGNH_hydro_sf"/>
</dbReference>
<dbReference type="Proteomes" id="UP000198406">
    <property type="component" value="Unassembled WGS sequence"/>
</dbReference>
<dbReference type="InterPro" id="IPR013830">
    <property type="entry name" value="SGNH_hydro"/>
</dbReference>
<keyword evidence="1" id="KW-1133">Transmembrane helix</keyword>
<feature type="domain" description="SGNH hydrolase-type esterase" evidence="2">
    <location>
        <begin position="154"/>
        <end position="342"/>
    </location>
</feature>
<accession>A0A1Z5K0F6</accession>
<dbReference type="PANTHER" id="PTHR30383">
    <property type="entry name" value="THIOESTERASE 1/PROTEASE 1/LYSOPHOSPHOLIPASE L1"/>
    <property type="match status" value="1"/>
</dbReference>
<keyword evidence="1" id="KW-0472">Membrane</keyword>
<dbReference type="AlphaFoldDB" id="A0A1Z5K0F6"/>
<evidence type="ECO:0000259" key="2">
    <source>
        <dbReference type="Pfam" id="PF13472"/>
    </source>
</evidence>
<dbReference type="EMBL" id="BDSP01000137">
    <property type="protein sequence ID" value="GAX19639.1"/>
    <property type="molecule type" value="Genomic_DNA"/>
</dbReference>
<dbReference type="PANTHER" id="PTHR30383:SF32">
    <property type="entry name" value="SGNH-HYDROLASE"/>
    <property type="match status" value="1"/>
</dbReference>
<dbReference type="OrthoDB" id="48734at2759"/>
<name>A0A1Z5K0F6_FISSO</name>
<evidence type="ECO:0000256" key="1">
    <source>
        <dbReference type="SAM" id="Phobius"/>
    </source>
</evidence>
<dbReference type="GO" id="GO:0004622">
    <property type="term" value="F:phosphatidylcholine lysophospholipase activity"/>
    <property type="evidence" value="ECO:0007669"/>
    <property type="project" value="TreeGrafter"/>
</dbReference>
<sequence>MQRLEIECSDTESEDEEVSALLVPVTRKSSRKIKLLLFLLAGSVLILLIVGSRLKIQDDVDNINDLYPVDSTFLELDCKELVSDADYFLRHTLLKRMKDSEHRCLENTDCVCPDPAVPSEYDEKKEWWDRTLQRNSFLLQPFEHVMDALDVLLVGDSLTERWQGTYFSRVPMPDSHGRGGYHPIKDVFTERFGARGDTSVKGVPLGVGEDGYSQLLYRIRNGELKGDVVVAPVVWITVGVFDILKRDCTPEAVLSGIMEVVQAILAHRYQPTRVVINSILPVTRRQTLARQVNELLHCYAEATPHVEFFDATALFMESKDVLHRNITLFQDAIHPNAEGYKLWGRAIVQRVKRILDEMKVEILDWKTADGP</sequence>
<dbReference type="SUPFAM" id="SSF52266">
    <property type="entry name" value="SGNH hydrolase"/>
    <property type="match status" value="1"/>
</dbReference>